<dbReference type="CDD" id="cd00432">
    <property type="entry name" value="Ribosomal_L18_L5e"/>
    <property type="match status" value="1"/>
</dbReference>
<reference evidence="8 9" key="1">
    <citation type="journal article" date="2024" name="Nat. Commun.">
        <title>Phylogenomics reveals the evolutionary origins of lichenization in chlorophyte algae.</title>
        <authorList>
            <person name="Puginier C."/>
            <person name="Libourel C."/>
            <person name="Otte J."/>
            <person name="Skaloud P."/>
            <person name="Haon M."/>
            <person name="Grisel S."/>
            <person name="Petersen M."/>
            <person name="Berrin J.G."/>
            <person name="Delaux P.M."/>
            <person name="Dal Grande F."/>
            <person name="Keller J."/>
        </authorList>
    </citation>
    <scope>NUCLEOTIDE SEQUENCE [LARGE SCALE GENOMIC DNA]</scope>
    <source>
        <strain evidence="8 9">SAG 2036</strain>
    </source>
</reference>
<accession>A0AAW1PCN4</accession>
<dbReference type="PANTHER" id="PTHR12899">
    <property type="entry name" value="39S RIBOSOMAL PROTEIN L18, MITOCHONDRIAL"/>
    <property type="match status" value="1"/>
</dbReference>
<dbReference type="GO" id="GO:0005737">
    <property type="term" value="C:cytoplasm"/>
    <property type="evidence" value="ECO:0007669"/>
    <property type="project" value="UniProtKB-ARBA"/>
</dbReference>
<evidence type="ECO:0000256" key="2">
    <source>
        <dbReference type="ARBA" id="ARBA00022730"/>
    </source>
</evidence>
<evidence type="ECO:0000313" key="9">
    <source>
        <dbReference type="Proteomes" id="UP001465755"/>
    </source>
</evidence>
<dbReference type="PANTHER" id="PTHR12899:SF3">
    <property type="entry name" value="LARGE RIBOSOMAL SUBUNIT PROTEIN UL18M"/>
    <property type="match status" value="1"/>
</dbReference>
<evidence type="ECO:0000256" key="1">
    <source>
        <dbReference type="ARBA" id="ARBA00007116"/>
    </source>
</evidence>
<dbReference type="Pfam" id="PF00861">
    <property type="entry name" value="Ribosomal_L18p"/>
    <property type="match status" value="1"/>
</dbReference>
<dbReference type="InterPro" id="IPR004389">
    <property type="entry name" value="Ribosomal_uL18_bac-type"/>
</dbReference>
<dbReference type="Proteomes" id="UP001465755">
    <property type="component" value="Unassembled WGS sequence"/>
</dbReference>
<dbReference type="GO" id="GO:0008097">
    <property type="term" value="F:5S rRNA binding"/>
    <property type="evidence" value="ECO:0007669"/>
    <property type="project" value="TreeGrafter"/>
</dbReference>
<keyword evidence="9" id="KW-1185">Reference proteome</keyword>
<keyword evidence="5" id="KW-0687">Ribonucleoprotein</keyword>
<dbReference type="Gene3D" id="3.30.420.100">
    <property type="match status" value="1"/>
</dbReference>
<name>A0AAW1PCN4_9CHLO</name>
<gene>
    <name evidence="8" type="ORF">WJX73_005166</name>
</gene>
<dbReference type="FunFam" id="3.30.420.100:FF:000001">
    <property type="entry name" value="50S ribosomal protein L18"/>
    <property type="match status" value="1"/>
</dbReference>
<dbReference type="EMBL" id="JALJOQ010000035">
    <property type="protein sequence ID" value="KAK9806657.1"/>
    <property type="molecule type" value="Genomic_DNA"/>
</dbReference>
<sequence>MERLLEQHRCLASLPLLPATQSAKPCLHQRLQQGAALRVVAKTLTRRERVEIKHKSIRKKVEGDAARPRLAVFRSINHIYAQVIDDSKSVTLAAASTLTPDIRSSLNGGTGGNKNAAELVGKKIAELCLQKSIEKVAFDRGGFEYHGRIQALADAARAGGLSF</sequence>
<dbReference type="InterPro" id="IPR005484">
    <property type="entry name" value="Ribosomal_uL18_bac/plant/anim"/>
</dbReference>
<dbReference type="HAMAP" id="MF_01337_B">
    <property type="entry name" value="Ribosomal_uL18_B"/>
    <property type="match status" value="1"/>
</dbReference>
<dbReference type="AlphaFoldDB" id="A0AAW1PCN4"/>
<dbReference type="GO" id="GO:0005840">
    <property type="term" value="C:ribosome"/>
    <property type="evidence" value="ECO:0007669"/>
    <property type="project" value="UniProtKB-KW"/>
</dbReference>
<evidence type="ECO:0000256" key="3">
    <source>
        <dbReference type="ARBA" id="ARBA00022884"/>
    </source>
</evidence>
<dbReference type="GO" id="GO:0003735">
    <property type="term" value="F:structural constituent of ribosome"/>
    <property type="evidence" value="ECO:0007669"/>
    <property type="project" value="InterPro"/>
</dbReference>
<dbReference type="InterPro" id="IPR057268">
    <property type="entry name" value="Ribosomal_L18"/>
</dbReference>
<protein>
    <recommendedName>
        <fullName evidence="6">Large ribosomal subunit protein uL18c</fullName>
    </recommendedName>
    <alternativeName>
        <fullName evidence="7">CL18</fullName>
    </alternativeName>
</protein>
<evidence type="ECO:0000256" key="4">
    <source>
        <dbReference type="ARBA" id="ARBA00022980"/>
    </source>
</evidence>
<proteinExistence type="inferred from homology"/>
<keyword evidence="2" id="KW-0699">rRNA-binding</keyword>
<dbReference type="SUPFAM" id="SSF53137">
    <property type="entry name" value="Translational machinery components"/>
    <property type="match status" value="1"/>
</dbReference>
<keyword evidence="3" id="KW-0694">RNA-binding</keyword>
<dbReference type="GO" id="GO:0006412">
    <property type="term" value="P:translation"/>
    <property type="evidence" value="ECO:0007669"/>
    <property type="project" value="InterPro"/>
</dbReference>
<dbReference type="GO" id="GO:1990904">
    <property type="term" value="C:ribonucleoprotein complex"/>
    <property type="evidence" value="ECO:0007669"/>
    <property type="project" value="UniProtKB-KW"/>
</dbReference>
<evidence type="ECO:0000256" key="5">
    <source>
        <dbReference type="ARBA" id="ARBA00023274"/>
    </source>
</evidence>
<keyword evidence="4" id="KW-0689">Ribosomal protein</keyword>
<organism evidence="8 9">
    <name type="scientific">Symbiochloris irregularis</name>
    <dbReference type="NCBI Taxonomy" id="706552"/>
    <lineage>
        <taxon>Eukaryota</taxon>
        <taxon>Viridiplantae</taxon>
        <taxon>Chlorophyta</taxon>
        <taxon>core chlorophytes</taxon>
        <taxon>Trebouxiophyceae</taxon>
        <taxon>Trebouxiales</taxon>
        <taxon>Trebouxiaceae</taxon>
        <taxon>Symbiochloris</taxon>
    </lineage>
</organism>
<evidence type="ECO:0000313" key="8">
    <source>
        <dbReference type="EMBL" id="KAK9806657.1"/>
    </source>
</evidence>
<evidence type="ECO:0000256" key="7">
    <source>
        <dbReference type="ARBA" id="ARBA00082729"/>
    </source>
</evidence>
<comment type="caution">
    <text evidence="8">The sequence shown here is derived from an EMBL/GenBank/DDBJ whole genome shotgun (WGS) entry which is preliminary data.</text>
</comment>
<comment type="similarity">
    <text evidence="1">Belongs to the universal ribosomal protein uL18 family.</text>
</comment>
<evidence type="ECO:0000256" key="6">
    <source>
        <dbReference type="ARBA" id="ARBA00035303"/>
    </source>
</evidence>
<dbReference type="NCBIfam" id="TIGR00060">
    <property type="entry name" value="L18_bact"/>
    <property type="match status" value="1"/>
</dbReference>